<dbReference type="SUPFAM" id="SSF110296">
    <property type="entry name" value="Oligoxyloglucan reducing end-specific cellobiohydrolase"/>
    <property type="match status" value="1"/>
</dbReference>
<dbReference type="AlphaFoldDB" id="A0A2M8EMX4"/>
<evidence type="ECO:0000313" key="2">
    <source>
        <dbReference type="EMBL" id="PJC24092.1"/>
    </source>
</evidence>
<sequence length="538" mass="59653">MKNTFSVKLLAVLTVFSFLLPISSFASGWGAIEHPPVSDWRAGEFDVNVGYAVGRGGSVFKTVDRGLSWYGATGYATLGSYINKPIDFTDLVVFDENHLVATGVYSNDISYTYQEGDSVFVYSADGGLTWQSSSYGAYHSSVVVAESAFDGFIEFYAMVKTGDKSAVAVGQEGFVVVTNDRGQTWTKVDSSTNNDLVDVDAYDGLVIAVGDEGTAIMSKDGGMTWSKLDSLSEDILTIDIVDDSFIFYVVATEDKIYRRTLSDFFSQWVEVADLQDQFAIDVYQYWEEEITIVDIDFYNYYNGVISTNFSESYLTDDGGKNWELANFYALDASKPWYADDKIYDLHYDGSGDLYGFGLSDLYTDGRNNNGAFYKYNFADGALIKMHCAGDEAVDDPCKAVYYLDAEGMRHPFMNESSFFGWYDDFSDVIEVDDDYMAELELGDAVPYRPGAQFIKFNTANAIYAVSETGALRRIANEAVAQALESPAGSQYGSDWTNNIVLVSDAFFGHFDYGFVIDSSADYSAKDAYEAVSNLDEMY</sequence>
<feature type="chain" id="PRO_5014637295" description="Photosynthesis system II assembly factor Ycf48/Hcf136-like domain-containing protein" evidence="1">
    <location>
        <begin position="27"/>
        <end position="538"/>
    </location>
</feature>
<evidence type="ECO:0000256" key="1">
    <source>
        <dbReference type="SAM" id="SignalP"/>
    </source>
</evidence>
<protein>
    <recommendedName>
        <fullName evidence="4">Photosynthesis system II assembly factor Ycf48/Hcf136-like domain-containing protein</fullName>
    </recommendedName>
</protein>
<dbReference type="Proteomes" id="UP000230251">
    <property type="component" value="Unassembled WGS sequence"/>
</dbReference>
<reference evidence="3" key="1">
    <citation type="submission" date="2017-09" db="EMBL/GenBank/DDBJ databases">
        <title>Depth-based differentiation of microbial function through sediment-hosted aquifers and enrichment of novel symbionts in the deep terrestrial subsurface.</title>
        <authorList>
            <person name="Probst A.J."/>
            <person name="Ladd B."/>
            <person name="Jarett J.K."/>
            <person name="Geller-Mcgrath D.E."/>
            <person name="Sieber C.M.K."/>
            <person name="Emerson J.B."/>
            <person name="Anantharaman K."/>
            <person name="Thomas B.C."/>
            <person name="Malmstrom R."/>
            <person name="Stieglmeier M."/>
            <person name="Klingl A."/>
            <person name="Woyke T."/>
            <person name="Ryan C.M."/>
            <person name="Banfield J.F."/>
        </authorList>
    </citation>
    <scope>NUCLEOTIDE SEQUENCE [LARGE SCALE GENOMIC DNA]</scope>
</reference>
<evidence type="ECO:0000313" key="3">
    <source>
        <dbReference type="Proteomes" id="UP000230251"/>
    </source>
</evidence>
<gene>
    <name evidence="2" type="ORF">CO057_04695</name>
</gene>
<proteinExistence type="predicted"/>
<feature type="signal peptide" evidence="1">
    <location>
        <begin position="1"/>
        <end position="26"/>
    </location>
</feature>
<dbReference type="CDD" id="cd15482">
    <property type="entry name" value="Sialidase_non-viral"/>
    <property type="match status" value="1"/>
</dbReference>
<evidence type="ECO:0008006" key="4">
    <source>
        <dbReference type="Google" id="ProtNLM"/>
    </source>
</evidence>
<comment type="caution">
    <text evidence="2">The sequence shown here is derived from an EMBL/GenBank/DDBJ whole genome shotgun (WGS) entry which is preliminary data.</text>
</comment>
<dbReference type="Gene3D" id="2.130.10.10">
    <property type="entry name" value="YVTN repeat-like/Quinoprotein amine dehydrogenase"/>
    <property type="match status" value="1"/>
</dbReference>
<accession>A0A2M8EMX4</accession>
<name>A0A2M8EMX4_9BACT</name>
<organism evidence="2 3">
    <name type="scientific">Candidatus Uhrbacteria bacterium CG_4_9_14_0_2_um_filter_41_50</name>
    <dbReference type="NCBI Taxonomy" id="1975031"/>
    <lineage>
        <taxon>Bacteria</taxon>
        <taxon>Candidatus Uhriibacteriota</taxon>
    </lineage>
</organism>
<keyword evidence="1" id="KW-0732">Signal</keyword>
<dbReference type="InterPro" id="IPR015943">
    <property type="entry name" value="WD40/YVTN_repeat-like_dom_sf"/>
</dbReference>
<dbReference type="EMBL" id="PFSI01000070">
    <property type="protein sequence ID" value="PJC24092.1"/>
    <property type="molecule type" value="Genomic_DNA"/>
</dbReference>